<dbReference type="EMBL" id="LBPV01000031">
    <property type="protein sequence ID" value="KKP65149.1"/>
    <property type="molecule type" value="Genomic_DNA"/>
</dbReference>
<feature type="transmembrane region" description="Helical" evidence="1">
    <location>
        <begin position="433"/>
        <end position="454"/>
    </location>
</feature>
<organism evidence="2 3">
    <name type="scientific">candidate division WS6 bacterium GW2011_GWE1_34_7</name>
    <dbReference type="NCBI Taxonomy" id="1619093"/>
    <lineage>
        <taxon>Bacteria</taxon>
        <taxon>Candidatus Dojkabacteria</taxon>
    </lineage>
</organism>
<gene>
    <name evidence="2" type="ORF">UR61_C0031G0004</name>
</gene>
<dbReference type="Proteomes" id="UP000033866">
    <property type="component" value="Unassembled WGS sequence"/>
</dbReference>
<feature type="transmembrane region" description="Helical" evidence="1">
    <location>
        <begin position="245"/>
        <end position="264"/>
    </location>
</feature>
<dbReference type="PATRIC" id="fig|1619093.3.peg.344"/>
<feature type="transmembrane region" description="Helical" evidence="1">
    <location>
        <begin position="108"/>
        <end position="128"/>
    </location>
</feature>
<comment type="caution">
    <text evidence="2">The sequence shown here is derived from an EMBL/GenBank/DDBJ whole genome shotgun (WGS) entry which is preliminary data.</text>
</comment>
<feature type="transmembrane region" description="Helical" evidence="1">
    <location>
        <begin position="352"/>
        <end position="369"/>
    </location>
</feature>
<evidence type="ECO:0000313" key="3">
    <source>
        <dbReference type="Proteomes" id="UP000033866"/>
    </source>
</evidence>
<keyword evidence="1" id="KW-1133">Transmembrane helix</keyword>
<evidence type="ECO:0000256" key="1">
    <source>
        <dbReference type="SAM" id="Phobius"/>
    </source>
</evidence>
<proteinExistence type="predicted"/>
<feature type="transmembrane region" description="Helical" evidence="1">
    <location>
        <begin position="140"/>
        <end position="160"/>
    </location>
</feature>
<protein>
    <recommendedName>
        <fullName evidence="4">Membrane protein 6-pyruvoyl-tetrahydropterin synthase-related domain-containing protein</fullName>
    </recommendedName>
</protein>
<keyword evidence="1" id="KW-0472">Membrane</keyword>
<evidence type="ECO:0000313" key="2">
    <source>
        <dbReference type="EMBL" id="KKP65149.1"/>
    </source>
</evidence>
<feature type="transmembrane region" description="Helical" evidence="1">
    <location>
        <begin position="191"/>
        <end position="210"/>
    </location>
</feature>
<feature type="transmembrane region" description="Helical" evidence="1">
    <location>
        <begin position="166"/>
        <end position="184"/>
    </location>
</feature>
<reference evidence="2 3" key="1">
    <citation type="journal article" date="2015" name="Nature">
        <title>rRNA introns, odd ribosomes, and small enigmatic genomes across a large radiation of phyla.</title>
        <authorList>
            <person name="Brown C.T."/>
            <person name="Hug L.A."/>
            <person name="Thomas B.C."/>
            <person name="Sharon I."/>
            <person name="Castelle C.J."/>
            <person name="Singh A."/>
            <person name="Wilkins M.J."/>
            <person name="Williams K.H."/>
            <person name="Banfield J.F."/>
        </authorList>
    </citation>
    <scope>NUCLEOTIDE SEQUENCE [LARGE SCALE GENOMIC DNA]</scope>
</reference>
<feature type="transmembrane region" description="Helical" evidence="1">
    <location>
        <begin position="1176"/>
        <end position="1197"/>
    </location>
</feature>
<sequence>MKLKRLKLPKLERLESFLSKRFGEILLILILILVCLLSFKEGMYILSNDNYSPELNPTLSVSRYLESPAWRGYRVLGFASESEQADIFRSGVFTVLESFLPSWSIGQLFYLISMIIGSLSIASLVRLFVEKTDLKKFSNWGYLIAGVTYFTTLWSMWLFYQTMAPYISNFGFLPLVLLCIYRYIKKNNSKNALLLLFSSILFTSTSVIATLFVVDFAFIFAFTLFVTLTTERNKKRRIRSILKTLGIFLITQLFWILPFIHYTLSTSSDIIDSYTNRTITSSVIDLETDMQTVINSARFYNRSLLDMDGDTYVFPMAELFETYDFYKVLGLLPAMFGIVGILFAIFNKHYKLLFWGIVGFISLFLIKALNPPLAILFEWLQEYIPLFKQVFRWPISKLGEIYLISLTFLSTFGLIYLFQFLTSFAEKKFLRRLLTLSLFVMICILQLIYSEYLFRGNTFPQRASVQVPLEYFELGEYLYSNDSVSRIYYAPPSNNNYFRKYEWGFWGSQFISYIVPNPMMDISLAIGSNSGEKAMLNILNVVRSQKSEEFLSLMQKYDVKYVLLDRSITSEGYSFDMDMKAMEDMISQYEKIWEKGSLTLYKVPVAQEKTYTESLSSLSNLNIFVKDSPRFPTLSPVEVDLKNIEIKKNEISGKFEYKGYSTYMFSNISKERLGDLPTKLDYNDNRLKVTPSYPYVYGDASVKPYRSYSGGYDYFVVGKSIFRKNTLAEGITIEEKYGSSPLVYGLQENSFKSIDMLPAFLKAKGSDCSGGKVIESTYVTPQEVTSGFQLKGTSESPCVYTNLPIDINQRNVLRVKINWETESQSYPGYCIFSETRKRCLNEQKYLASDSLYGEVDLLLNTVIEKGERVSLILYTKNIGNSFNSESLFRSIKIFYSPLKQNLKPSLQSDTWIPKDVFLDDENTYEVRIPVVVGENGYLYTGFNTPYLIWDPSRADSETKIFEVRSDIGLYQKVEADYVNQTSNLFTTSSKSKYLVYWKGENISNIPASLCLIYDKEDKCWHQDMLASLTNSSYLNILNGSSKDGLLNVIYGSTSYVLPTENILEEFVFMQYPTSWYGVMYTQSKQEKYVEYEMKSVFNSPNSTYYKVSVDELESNENTLFSIPQAKSSGWLAVARDGILFRVLGKDTKVSINDWKQAWDISNVSFDTISVIYWPNLLSYLGYILIPSTAIYLTIKLVQEKRNGKK</sequence>
<feature type="transmembrane region" description="Helical" evidence="1">
    <location>
        <begin position="216"/>
        <end position="233"/>
    </location>
</feature>
<feature type="transmembrane region" description="Helical" evidence="1">
    <location>
        <begin position="325"/>
        <end position="345"/>
    </location>
</feature>
<feature type="transmembrane region" description="Helical" evidence="1">
    <location>
        <begin position="401"/>
        <end position="421"/>
    </location>
</feature>
<evidence type="ECO:0008006" key="4">
    <source>
        <dbReference type="Google" id="ProtNLM"/>
    </source>
</evidence>
<dbReference type="AlphaFoldDB" id="A0A0G0B740"/>
<feature type="transmembrane region" description="Helical" evidence="1">
    <location>
        <begin position="21"/>
        <end position="39"/>
    </location>
</feature>
<accession>A0A0G0B740</accession>
<keyword evidence="1" id="KW-0812">Transmembrane</keyword>
<name>A0A0G0B740_9BACT</name>